<dbReference type="Gene3D" id="3.40.50.300">
    <property type="entry name" value="P-loop containing nucleotide triphosphate hydrolases"/>
    <property type="match status" value="1"/>
</dbReference>
<dbReference type="RefSeq" id="WP_379778629.1">
    <property type="nucleotide sequence ID" value="NZ_JBHSWW010000010.1"/>
</dbReference>
<reference evidence="1 2" key="1">
    <citation type="journal article" date="2019" name="Int. J. Syst. Evol. Microbiol.">
        <title>The Global Catalogue of Microorganisms (GCM) 10K type strain sequencing project: providing services to taxonomists for standard genome sequencing and annotation.</title>
        <authorList>
            <consortium name="The Broad Institute Genomics Platform"/>
            <consortium name="The Broad Institute Genome Sequencing Center for Infectious Disease"/>
            <person name="Wu L."/>
            <person name="Ma J."/>
        </authorList>
    </citation>
    <scope>NUCLEOTIDE SEQUENCE [LARGE SCALE GENOMIC DNA]</scope>
    <source>
        <strain evidence="1 2">CGMCC 1.3239</strain>
    </source>
</reference>
<evidence type="ECO:0000313" key="2">
    <source>
        <dbReference type="Proteomes" id="UP001596442"/>
    </source>
</evidence>
<proteinExistence type="predicted"/>
<dbReference type="SUPFAM" id="SSF52540">
    <property type="entry name" value="P-loop containing nucleoside triphosphate hydrolases"/>
    <property type="match status" value="1"/>
</dbReference>
<organism evidence="1 2">
    <name type="scientific">Halorubrum tibetense</name>
    <dbReference type="NCBI Taxonomy" id="175631"/>
    <lineage>
        <taxon>Archaea</taxon>
        <taxon>Methanobacteriati</taxon>
        <taxon>Methanobacteriota</taxon>
        <taxon>Stenosarchaea group</taxon>
        <taxon>Halobacteria</taxon>
        <taxon>Halobacteriales</taxon>
        <taxon>Haloferacaceae</taxon>
        <taxon>Halorubrum</taxon>
    </lineage>
</organism>
<accession>A0ABD5S6P9</accession>
<dbReference type="AlphaFoldDB" id="A0ABD5S6P9"/>
<evidence type="ECO:0008006" key="3">
    <source>
        <dbReference type="Google" id="ProtNLM"/>
    </source>
</evidence>
<dbReference type="Proteomes" id="UP001596442">
    <property type="component" value="Unassembled WGS sequence"/>
</dbReference>
<dbReference type="EMBL" id="JBHSWW010000010">
    <property type="protein sequence ID" value="MFC6752209.1"/>
    <property type="molecule type" value="Genomic_DNA"/>
</dbReference>
<dbReference type="InterPro" id="IPR027417">
    <property type="entry name" value="P-loop_NTPase"/>
</dbReference>
<evidence type="ECO:0000313" key="1">
    <source>
        <dbReference type="EMBL" id="MFC6752209.1"/>
    </source>
</evidence>
<sequence>MNTIELIGPPGAGKSTYVSNEYNSAQVYAGRNDWHRCFLKSMPGRAILTNLPQSLQNRLIQLVVSRVRGQYERQFLCKYPGLLETIAPIIRHYEDKNDVLYYILREAAWFEIHSDRLTDNETYVIDDGLYQFHLRLMPLDGWDASRIMDRLPLPDKFVLIDAPADVCLDRQDARPRGRVPTIEGLTRSKAIDEIELMRENSKRFIQEAENRGVEVETIDTSPDSK</sequence>
<name>A0ABD5S6P9_9EURY</name>
<keyword evidence="2" id="KW-1185">Reference proteome</keyword>
<comment type="caution">
    <text evidence="1">The sequence shown here is derived from an EMBL/GenBank/DDBJ whole genome shotgun (WGS) entry which is preliminary data.</text>
</comment>
<protein>
    <recommendedName>
        <fullName evidence="3">NadR/Ttd14 AAA domain-containing protein</fullName>
    </recommendedName>
</protein>
<gene>
    <name evidence="1" type="ORF">ACFQEU_01800</name>
</gene>